<gene>
    <name evidence="1" type="ORF">KCH_56020</name>
</gene>
<keyword evidence="2" id="KW-1185">Reference proteome</keyword>
<reference evidence="1 2" key="1">
    <citation type="submission" date="2014-05" db="EMBL/GenBank/DDBJ databases">
        <title>Draft Genome Sequence of Kitasatospora cheerisanensis KCTC 2395.</title>
        <authorList>
            <person name="Nam D.H."/>
        </authorList>
    </citation>
    <scope>NUCLEOTIDE SEQUENCE [LARGE SCALE GENOMIC DNA]</scope>
    <source>
        <strain evidence="1 2">KCTC 2395</strain>
    </source>
</reference>
<proteinExistence type="predicted"/>
<dbReference type="Proteomes" id="UP000027178">
    <property type="component" value="Unassembled WGS sequence"/>
</dbReference>
<name>A0A066YNG7_9ACTN</name>
<comment type="caution">
    <text evidence="1">The sequence shown here is derived from an EMBL/GenBank/DDBJ whole genome shotgun (WGS) entry which is preliminary data.</text>
</comment>
<dbReference type="EMBL" id="JNBY01000104">
    <property type="protein sequence ID" value="KDN82687.1"/>
    <property type="molecule type" value="Genomic_DNA"/>
</dbReference>
<accession>A0A066YNG7</accession>
<dbReference type="PATRIC" id="fig|1348663.4.peg.5423"/>
<organism evidence="1 2">
    <name type="scientific">Kitasatospora cheerisanensis KCTC 2395</name>
    <dbReference type="NCBI Taxonomy" id="1348663"/>
    <lineage>
        <taxon>Bacteria</taxon>
        <taxon>Bacillati</taxon>
        <taxon>Actinomycetota</taxon>
        <taxon>Actinomycetes</taxon>
        <taxon>Kitasatosporales</taxon>
        <taxon>Streptomycetaceae</taxon>
        <taxon>Kitasatospora</taxon>
    </lineage>
</organism>
<dbReference type="AlphaFoldDB" id="A0A066YNG7"/>
<sequence length="50" mass="5327">MGAVADRAYPALEPAVKPRSWGGLRLANRFTDRHVDAASGSCPVHVRPGL</sequence>
<protein>
    <submittedName>
        <fullName evidence="1">Uncharacterized protein</fullName>
    </submittedName>
</protein>
<evidence type="ECO:0000313" key="2">
    <source>
        <dbReference type="Proteomes" id="UP000027178"/>
    </source>
</evidence>
<dbReference type="HOGENOM" id="CLU_3118800_0_0_11"/>
<evidence type="ECO:0000313" key="1">
    <source>
        <dbReference type="EMBL" id="KDN82687.1"/>
    </source>
</evidence>